<dbReference type="InterPro" id="IPR006144">
    <property type="entry name" value="Secretion_HlyD_CS"/>
</dbReference>
<comment type="similarity">
    <text evidence="2 9">Belongs to the membrane fusion protein (MFP) (TC 8.A.1) family.</text>
</comment>
<dbReference type="SUPFAM" id="SSF111369">
    <property type="entry name" value="HlyD-like secretion proteins"/>
    <property type="match status" value="1"/>
</dbReference>
<dbReference type="PRINTS" id="PR01490">
    <property type="entry name" value="RTXTOXIND"/>
</dbReference>
<evidence type="ECO:0000256" key="10">
    <source>
        <dbReference type="SAM" id="Coils"/>
    </source>
</evidence>
<feature type="domain" description="AprE-like beta-barrel" evidence="13">
    <location>
        <begin position="351"/>
        <end position="402"/>
    </location>
</feature>
<keyword evidence="8 9" id="KW-0472">Membrane</keyword>
<keyword evidence="6 9" id="KW-0812">Transmembrane</keyword>
<evidence type="ECO:0000256" key="4">
    <source>
        <dbReference type="ARBA" id="ARBA00022475"/>
    </source>
</evidence>
<evidence type="ECO:0000256" key="1">
    <source>
        <dbReference type="ARBA" id="ARBA00004377"/>
    </source>
</evidence>
<keyword evidence="15" id="KW-1185">Reference proteome</keyword>
<keyword evidence="4 9" id="KW-1003">Cell membrane</keyword>
<evidence type="ECO:0000313" key="14">
    <source>
        <dbReference type="EMBL" id="OLP62532.1"/>
    </source>
</evidence>
<evidence type="ECO:0000313" key="15">
    <source>
        <dbReference type="Proteomes" id="UP000186364"/>
    </source>
</evidence>
<keyword evidence="10" id="KW-0175">Coiled coil</keyword>
<organism evidence="14 15">
    <name type="scientific">Xaviernesmea oryzae</name>
    <dbReference type="NCBI Taxonomy" id="464029"/>
    <lineage>
        <taxon>Bacteria</taxon>
        <taxon>Pseudomonadati</taxon>
        <taxon>Pseudomonadota</taxon>
        <taxon>Alphaproteobacteria</taxon>
        <taxon>Hyphomicrobiales</taxon>
        <taxon>Rhizobiaceae</taxon>
        <taxon>Rhizobium/Agrobacterium group</taxon>
        <taxon>Xaviernesmea</taxon>
    </lineage>
</organism>
<accession>A0A1Q9B3B5</accession>
<evidence type="ECO:0000259" key="12">
    <source>
        <dbReference type="Pfam" id="PF25917"/>
    </source>
</evidence>
<evidence type="ECO:0000256" key="7">
    <source>
        <dbReference type="ARBA" id="ARBA00022989"/>
    </source>
</evidence>
<dbReference type="OrthoDB" id="9810980at2"/>
<dbReference type="GO" id="GO:0005886">
    <property type="term" value="C:plasma membrane"/>
    <property type="evidence" value="ECO:0007669"/>
    <property type="project" value="UniProtKB-SubCell"/>
</dbReference>
<evidence type="ECO:0000256" key="3">
    <source>
        <dbReference type="ARBA" id="ARBA00022448"/>
    </source>
</evidence>
<feature type="region of interest" description="Disordered" evidence="11">
    <location>
        <begin position="1"/>
        <end position="25"/>
    </location>
</feature>
<dbReference type="Pfam" id="PF25917">
    <property type="entry name" value="BSH_RND"/>
    <property type="match status" value="1"/>
</dbReference>
<evidence type="ECO:0000256" key="5">
    <source>
        <dbReference type="ARBA" id="ARBA00022519"/>
    </source>
</evidence>
<dbReference type="Gene3D" id="2.40.50.100">
    <property type="match status" value="1"/>
</dbReference>
<dbReference type="EMBL" id="MKIP01000024">
    <property type="protein sequence ID" value="OLP62532.1"/>
    <property type="molecule type" value="Genomic_DNA"/>
</dbReference>
<keyword evidence="7 9" id="KW-1133">Transmembrane helix</keyword>
<comment type="subcellular location">
    <subcellularLocation>
        <location evidence="1 9">Cell inner membrane</location>
        <topology evidence="1 9">Single-pass membrane protein</topology>
    </subcellularLocation>
</comment>
<feature type="domain" description="Multidrug resistance protein MdtA-like barrel-sandwich hybrid" evidence="12">
    <location>
        <begin position="91"/>
        <end position="344"/>
    </location>
</feature>
<dbReference type="Proteomes" id="UP000186364">
    <property type="component" value="Unassembled WGS sequence"/>
</dbReference>
<feature type="coiled-coil region" evidence="10">
    <location>
        <begin position="282"/>
        <end position="309"/>
    </location>
</feature>
<dbReference type="InterPro" id="IPR058625">
    <property type="entry name" value="MdtA-like_BSH"/>
</dbReference>
<dbReference type="NCBIfam" id="TIGR01843">
    <property type="entry name" value="type_I_hlyD"/>
    <property type="match status" value="1"/>
</dbReference>
<feature type="compositionally biased region" description="Basic and acidic residues" evidence="11">
    <location>
        <begin position="13"/>
        <end position="25"/>
    </location>
</feature>
<evidence type="ECO:0000256" key="6">
    <source>
        <dbReference type="ARBA" id="ARBA00022692"/>
    </source>
</evidence>
<dbReference type="Gene3D" id="2.40.30.170">
    <property type="match status" value="1"/>
</dbReference>
<dbReference type="Pfam" id="PF26002">
    <property type="entry name" value="Beta-barrel_AprE"/>
    <property type="match status" value="1"/>
</dbReference>
<evidence type="ECO:0000256" key="11">
    <source>
        <dbReference type="SAM" id="MobiDB-lite"/>
    </source>
</evidence>
<sequence>MNAIDPTLSRASLRGERAPKPRPEDREFLPADLEILETPPSPIRLALILSIAAFALAAIGWSWFGHIEIIAVAQGKIQPTGRVKVIQPLETGRVVTLNAQNGRLVKSGDVLVEMEADDAQAELRATQAELLATRAEALRRRAALIAGRSKPIALDTAIDWPQDMPEAIRLREMQVLSGDLTQLAADIASLDAQLAQKSVERDRLGETVSAQEALLKTLGERVDMRQSLSMAAGASRATVIDAVEALQVQQTALTTQRNQLASTSAAITVLERERDRQLSTFVADNEQKLADLQRRADGLEQTLARDRLRLNHLVLKSPIAGTISGLTVTTLGQVVSTGQEIMRIVPEGADLEIEAYLANRDVGFVHPGQAVMVKVESFPFTRYGTLRGEVTRVGRDALPETEARNLESLGTQASAPAMFASADRLQNLVYPVTIKLKQTSLSIDGSMIAMTPGMAVTAEIATGQRRIVDYFLDPIAETRSQAMRER</sequence>
<dbReference type="GO" id="GO:0009306">
    <property type="term" value="P:protein secretion"/>
    <property type="evidence" value="ECO:0007669"/>
    <property type="project" value="InterPro"/>
</dbReference>
<dbReference type="PANTHER" id="PTHR30386:SF27">
    <property type="entry name" value="MEMBRANE FUSION PROTEIN (MFP) FAMILY PROTEIN"/>
    <property type="match status" value="1"/>
</dbReference>
<evidence type="ECO:0000256" key="8">
    <source>
        <dbReference type="ARBA" id="ARBA00023136"/>
    </source>
</evidence>
<evidence type="ECO:0000256" key="9">
    <source>
        <dbReference type="RuleBase" id="RU365093"/>
    </source>
</evidence>
<dbReference type="PROSITE" id="PS00543">
    <property type="entry name" value="HLYD_FAMILY"/>
    <property type="match status" value="1"/>
</dbReference>
<gene>
    <name evidence="14" type="ORF">BJF93_01675</name>
</gene>
<comment type="caution">
    <text evidence="14">The sequence shown here is derived from an EMBL/GenBank/DDBJ whole genome shotgun (WGS) entry which is preliminary data.</text>
</comment>
<proteinExistence type="inferred from homology"/>
<keyword evidence="3 9" id="KW-0813">Transport</keyword>
<reference evidence="14 15" key="1">
    <citation type="submission" date="2016-09" db="EMBL/GenBank/DDBJ databases">
        <title>Rhizobium sp. nov., a novel species isolated from the rice rhizosphere.</title>
        <authorList>
            <person name="Zhao J."/>
            <person name="Zhang X."/>
        </authorList>
    </citation>
    <scope>NUCLEOTIDE SEQUENCE [LARGE SCALE GENOMIC DNA]</scope>
    <source>
        <strain evidence="14 15">1.7048</strain>
    </source>
</reference>
<dbReference type="InterPro" id="IPR058982">
    <property type="entry name" value="Beta-barrel_AprE"/>
</dbReference>
<evidence type="ECO:0000259" key="13">
    <source>
        <dbReference type="Pfam" id="PF26002"/>
    </source>
</evidence>
<dbReference type="AlphaFoldDB" id="A0A1Q9B3B5"/>
<dbReference type="RefSeq" id="WP_075625460.1">
    <property type="nucleotide sequence ID" value="NZ_FOAM01000022.1"/>
</dbReference>
<protein>
    <recommendedName>
        <fullName evidence="9">Membrane fusion protein (MFP) family protein</fullName>
    </recommendedName>
</protein>
<dbReference type="PANTHER" id="PTHR30386">
    <property type="entry name" value="MEMBRANE FUSION SUBUNIT OF EMRAB-TOLC MULTIDRUG EFFLUX PUMP"/>
    <property type="match status" value="1"/>
</dbReference>
<dbReference type="InterPro" id="IPR050739">
    <property type="entry name" value="MFP"/>
</dbReference>
<name>A0A1Q9B3B5_9HYPH</name>
<feature type="transmembrane region" description="Helical" evidence="9">
    <location>
        <begin position="45"/>
        <end position="64"/>
    </location>
</feature>
<evidence type="ECO:0000256" key="2">
    <source>
        <dbReference type="ARBA" id="ARBA00009477"/>
    </source>
</evidence>
<dbReference type="InterPro" id="IPR010129">
    <property type="entry name" value="T1SS_HlyD"/>
</dbReference>
<keyword evidence="5 9" id="KW-0997">Cell inner membrane</keyword>